<sequence length="308" mass="33413">MAPRPAATQSLSPNPIVRGLRQTKIILEMIKFEHTIFMLPFALMAAVIAGRGHWPLFFAKLPWILLAMVGARSAAMAFNRIVDRKFDAANPRTAMRALPAGQLTVPQVTFFTIVASALLVFASAMLNPLALALSPVALLVVFFYSYTKRFTPFSHLALGIALAIAPVGAWIAILGRIDAPALWIGGAVVCWLFGFDIIYALQDTEFDKANGLYSVPAWLGNARALLLSRISHVIMIGLLAMAGVSAHLGVLYAFAVVLVAALVWYEQSLVKPNDLSKLNLAFFTLNGYISMALFVLTLADVVVGSRLR</sequence>
<evidence type="ECO:0000256" key="6">
    <source>
        <dbReference type="ARBA" id="ARBA00022692"/>
    </source>
</evidence>
<dbReference type="Pfam" id="PF01040">
    <property type="entry name" value="UbiA"/>
    <property type="match status" value="1"/>
</dbReference>
<name>A0A402CXZ1_9BACT</name>
<comment type="cofactor">
    <cofactor evidence="1">
        <name>Mg(2+)</name>
        <dbReference type="ChEBI" id="CHEBI:18420"/>
    </cofactor>
</comment>
<dbReference type="InterPro" id="IPR044878">
    <property type="entry name" value="UbiA_sf"/>
</dbReference>
<dbReference type="Proteomes" id="UP000287394">
    <property type="component" value="Chromosome"/>
</dbReference>
<keyword evidence="7" id="KW-1133">Transmembrane helix</keyword>
<dbReference type="Gene3D" id="1.20.120.1780">
    <property type="entry name" value="UbiA prenyltransferase"/>
    <property type="match status" value="1"/>
</dbReference>
<dbReference type="NCBIfam" id="TIGR01475">
    <property type="entry name" value="ubiA_other"/>
    <property type="match status" value="1"/>
</dbReference>
<dbReference type="EC" id="2.5.1.39" evidence="9"/>
<evidence type="ECO:0000256" key="1">
    <source>
        <dbReference type="ARBA" id="ARBA00001946"/>
    </source>
</evidence>
<keyword evidence="11" id="KW-1185">Reference proteome</keyword>
<keyword evidence="5" id="KW-0808">Transferase</keyword>
<evidence type="ECO:0000313" key="11">
    <source>
        <dbReference type="Proteomes" id="UP000287394"/>
    </source>
</evidence>
<dbReference type="AlphaFoldDB" id="A0A402CXZ1"/>
<comment type="similarity">
    <text evidence="3">Belongs to the UbiA prenyltransferase family.</text>
</comment>
<protein>
    <recommendedName>
        <fullName evidence="9">4-hydroxybenzoate polyprenyltransferase</fullName>
        <ecNumber evidence="9">2.5.1.39</ecNumber>
    </recommendedName>
</protein>
<dbReference type="PANTHER" id="PTHR11048:SF28">
    <property type="entry name" value="4-HYDROXYBENZOATE POLYPRENYLTRANSFERASE, MITOCHONDRIAL"/>
    <property type="match status" value="1"/>
</dbReference>
<evidence type="ECO:0000256" key="2">
    <source>
        <dbReference type="ARBA" id="ARBA00004141"/>
    </source>
</evidence>
<comment type="subcellular location">
    <subcellularLocation>
        <location evidence="2">Membrane</location>
        <topology evidence="2">Multi-pass membrane protein</topology>
    </subcellularLocation>
</comment>
<dbReference type="FunFam" id="1.20.120.1780:FF:000001">
    <property type="entry name" value="4-hydroxybenzoate octaprenyltransferase"/>
    <property type="match status" value="1"/>
</dbReference>
<dbReference type="EMBL" id="AP025739">
    <property type="protein sequence ID" value="BDI32155.1"/>
    <property type="molecule type" value="Genomic_DNA"/>
</dbReference>
<evidence type="ECO:0000256" key="8">
    <source>
        <dbReference type="ARBA" id="ARBA00023136"/>
    </source>
</evidence>
<evidence type="ECO:0000256" key="4">
    <source>
        <dbReference type="ARBA" id="ARBA00022519"/>
    </source>
</evidence>
<dbReference type="InterPro" id="IPR039653">
    <property type="entry name" value="Prenyltransferase"/>
</dbReference>
<dbReference type="RefSeq" id="WP_119322151.1">
    <property type="nucleotide sequence ID" value="NZ_AP025739.1"/>
</dbReference>
<accession>A0A402CXZ1</accession>
<evidence type="ECO:0000256" key="5">
    <source>
        <dbReference type="ARBA" id="ARBA00022679"/>
    </source>
</evidence>
<keyword evidence="8" id="KW-0472">Membrane</keyword>
<dbReference type="InterPro" id="IPR006371">
    <property type="entry name" value="Polyprenyltransferase_UbiA-li"/>
</dbReference>
<dbReference type="InterPro" id="IPR000537">
    <property type="entry name" value="UbiA_prenyltransferase"/>
</dbReference>
<proteinExistence type="inferred from homology"/>
<dbReference type="CDD" id="cd13959">
    <property type="entry name" value="PT_UbiA_COQ2"/>
    <property type="match status" value="1"/>
</dbReference>
<dbReference type="GO" id="GO:0006744">
    <property type="term" value="P:ubiquinone biosynthetic process"/>
    <property type="evidence" value="ECO:0007669"/>
    <property type="project" value="TreeGrafter"/>
</dbReference>
<evidence type="ECO:0000256" key="9">
    <source>
        <dbReference type="ARBA" id="ARBA00034524"/>
    </source>
</evidence>
<organism evidence="10 11">
    <name type="scientific">Capsulimonas corticalis</name>
    <dbReference type="NCBI Taxonomy" id="2219043"/>
    <lineage>
        <taxon>Bacteria</taxon>
        <taxon>Bacillati</taxon>
        <taxon>Armatimonadota</taxon>
        <taxon>Armatimonadia</taxon>
        <taxon>Capsulimonadales</taxon>
        <taxon>Capsulimonadaceae</taxon>
        <taxon>Capsulimonas</taxon>
    </lineage>
</organism>
<keyword evidence="4" id="KW-0997">Cell inner membrane</keyword>
<gene>
    <name evidence="10" type="ORF">CCAX7_42060</name>
</gene>
<dbReference type="OrthoDB" id="9782418at2"/>
<dbReference type="GO" id="GO:0008412">
    <property type="term" value="F:4-hydroxybenzoate polyprenyltransferase activity"/>
    <property type="evidence" value="ECO:0007669"/>
    <property type="project" value="UniProtKB-EC"/>
</dbReference>
<evidence type="ECO:0000313" key="10">
    <source>
        <dbReference type="EMBL" id="BDI32155.1"/>
    </source>
</evidence>
<keyword evidence="6" id="KW-0812">Transmembrane</keyword>
<dbReference type="FunFam" id="1.10.357.140:FF:000008">
    <property type="entry name" value="4-hydroxybenzoate octaprenyltransferase"/>
    <property type="match status" value="1"/>
</dbReference>
<reference evidence="10 11" key="1">
    <citation type="journal article" date="2019" name="Int. J. Syst. Evol. Microbiol.">
        <title>Capsulimonas corticalis gen. nov., sp. nov., an aerobic capsulated bacterium, of a novel bacterial order, Capsulimonadales ord. nov., of the class Armatimonadia of the phylum Armatimonadetes.</title>
        <authorList>
            <person name="Li J."/>
            <person name="Kudo C."/>
            <person name="Tonouchi A."/>
        </authorList>
    </citation>
    <scope>NUCLEOTIDE SEQUENCE [LARGE SCALE GENOMIC DNA]</scope>
    <source>
        <strain evidence="10 11">AX-7</strain>
    </source>
</reference>
<dbReference type="Gene3D" id="1.10.357.140">
    <property type="entry name" value="UbiA prenyltransferase"/>
    <property type="match status" value="1"/>
</dbReference>
<evidence type="ECO:0000256" key="3">
    <source>
        <dbReference type="ARBA" id="ARBA00005985"/>
    </source>
</evidence>
<dbReference type="KEGG" id="ccot:CCAX7_42060"/>
<evidence type="ECO:0000256" key="7">
    <source>
        <dbReference type="ARBA" id="ARBA00022989"/>
    </source>
</evidence>
<dbReference type="GO" id="GO:0005886">
    <property type="term" value="C:plasma membrane"/>
    <property type="evidence" value="ECO:0007669"/>
    <property type="project" value="TreeGrafter"/>
</dbReference>
<dbReference type="PANTHER" id="PTHR11048">
    <property type="entry name" value="PRENYLTRANSFERASES"/>
    <property type="match status" value="1"/>
</dbReference>
<keyword evidence="4" id="KW-1003">Cell membrane</keyword>